<dbReference type="RefSeq" id="WP_072556767.1">
    <property type="nucleotide sequence ID" value="NZ_CP018155.1"/>
</dbReference>
<dbReference type="AlphaFoldDB" id="A0A1L3JMD1"/>
<dbReference type="KEGG" id="ten:LPB136_13050"/>
<dbReference type="STRING" id="1850252.LPB136_13050"/>
<keyword evidence="3" id="KW-1185">Reference proteome</keyword>
<feature type="chain" id="PRO_5012814892" evidence="1">
    <location>
        <begin position="19"/>
        <end position="114"/>
    </location>
</feature>
<dbReference type="Proteomes" id="UP000181898">
    <property type="component" value="Chromosome"/>
</dbReference>
<feature type="signal peptide" evidence="1">
    <location>
        <begin position="1"/>
        <end position="18"/>
    </location>
</feature>
<protein>
    <submittedName>
        <fullName evidence="2">Uncharacterized protein</fullName>
    </submittedName>
</protein>
<evidence type="ECO:0000313" key="3">
    <source>
        <dbReference type="Proteomes" id="UP000181898"/>
    </source>
</evidence>
<dbReference type="EMBL" id="CP018155">
    <property type="protein sequence ID" value="APG66244.1"/>
    <property type="molecule type" value="Genomic_DNA"/>
</dbReference>
<keyword evidence="1" id="KW-0732">Signal</keyword>
<dbReference type="OrthoDB" id="1191408at2"/>
<accession>A0A1L3JMD1</accession>
<gene>
    <name evidence="2" type="ORF">LPB136_13050</name>
</gene>
<proteinExistence type="predicted"/>
<evidence type="ECO:0000313" key="2">
    <source>
        <dbReference type="EMBL" id="APG66244.1"/>
    </source>
</evidence>
<organism evidence="2 3">
    <name type="scientific">Tenacibaculum todarodis</name>
    <dbReference type="NCBI Taxonomy" id="1850252"/>
    <lineage>
        <taxon>Bacteria</taxon>
        <taxon>Pseudomonadati</taxon>
        <taxon>Bacteroidota</taxon>
        <taxon>Flavobacteriia</taxon>
        <taxon>Flavobacteriales</taxon>
        <taxon>Flavobacteriaceae</taxon>
        <taxon>Tenacibaculum</taxon>
    </lineage>
</organism>
<evidence type="ECO:0000256" key="1">
    <source>
        <dbReference type="SAM" id="SignalP"/>
    </source>
</evidence>
<reference evidence="2 3" key="1">
    <citation type="submission" date="2016-11" db="EMBL/GenBank/DDBJ databases">
        <title>Tenacibaculum sp. LPB0136, isolated from marine environment.</title>
        <authorList>
            <person name="Kim E."/>
            <person name="Yi H."/>
        </authorList>
    </citation>
    <scope>NUCLEOTIDE SEQUENCE [LARGE SCALE GENOMIC DNA]</scope>
    <source>
        <strain evidence="2 3">LPB0136</strain>
    </source>
</reference>
<sequence>MRKLLFIICLFTSLFVNAQDKPIAEMNFTEATVNSLKFSVDSAEELKDINWDDIKEIFSENKPEDLILLEFEVNYPKDKKDAKKSYKFTSKGKSKNIDNTIAMAKKILNKLTKI</sequence>
<name>A0A1L3JMD1_9FLAO</name>